<feature type="transmembrane region" description="Helical" evidence="9">
    <location>
        <begin position="335"/>
        <end position="351"/>
    </location>
</feature>
<dbReference type="Proteomes" id="UP000268084">
    <property type="component" value="Chromosome"/>
</dbReference>
<evidence type="ECO:0000256" key="2">
    <source>
        <dbReference type="ARBA" id="ARBA00022475"/>
    </source>
</evidence>
<feature type="region of interest" description="Disordered" evidence="8">
    <location>
        <begin position="451"/>
        <end position="476"/>
    </location>
</feature>
<keyword evidence="3" id="KW-0808">Transferase</keyword>
<dbReference type="AlphaFoldDB" id="A0A3G8ZKA8"/>
<evidence type="ECO:0000313" key="11">
    <source>
        <dbReference type="Proteomes" id="UP000268084"/>
    </source>
</evidence>
<feature type="compositionally biased region" description="Low complexity" evidence="8">
    <location>
        <begin position="453"/>
        <end position="470"/>
    </location>
</feature>
<keyword evidence="5 9" id="KW-1133">Transmembrane helix</keyword>
<protein>
    <submittedName>
        <fullName evidence="10">DUF2029 domain-containing protein</fullName>
    </submittedName>
</protein>
<reference evidence="10 11" key="1">
    <citation type="submission" date="2018-11" db="EMBL/GenBank/DDBJ databases">
        <authorList>
            <person name="Da X."/>
        </authorList>
    </citation>
    <scope>NUCLEOTIDE SEQUENCE [LARGE SCALE GENOMIC DNA]</scope>
    <source>
        <strain evidence="10 11">S14-144</strain>
    </source>
</reference>
<keyword evidence="6 9" id="KW-0472">Membrane</keyword>
<dbReference type="Pfam" id="PF09594">
    <property type="entry name" value="GT87"/>
    <property type="match status" value="1"/>
</dbReference>
<accession>A0A3G8ZKA8</accession>
<dbReference type="GO" id="GO:0005886">
    <property type="term" value="C:plasma membrane"/>
    <property type="evidence" value="ECO:0007669"/>
    <property type="project" value="UniProtKB-SubCell"/>
</dbReference>
<dbReference type="OrthoDB" id="9774600at2"/>
<dbReference type="GO" id="GO:0016758">
    <property type="term" value="F:hexosyltransferase activity"/>
    <property type="evidence" value="ECO:0007669"/>
    <property type="project" value="InterPro"/>
</dbReference>
<feature type="transmembrane region" description="Helical" evidence="9">
    <location>
        <begin position="244"/>
        <end position="265"/>
    </location>
</feature>
<dbReference type="EMBL" id="CP034170">
    <property type="protein sequence ID" value="AZI57285.1"/>
    <property type="molecule type" value="Genomic_DNA"/>
</dbReference>
<evidence type="ECO:0000256" key="3">
    <source>
        <dbReference type="ARBA" id="ARBA00022679"/>
    </source>
</evidence>
<evidence type="ECO:0000313" key="10">
    <source>
        <dbReference type="EMBL" id="AZI57285.1"/>
    </source>
</evidence>
<evidence type="ECO:0000256" key="6">
    <source>
        <dbReference type="ARBA" id="ARBA00023136"/>
    </source>
</evidence>
<proteinExistence type="inferred from homology"/>
<sequence length="476" mass="50550">MRKSWLPKVPASTASCMESKPATAGAGDSGGFGPRASAMDFNSWFKCRSVAGYVLAAAGVAAAGFASYFVASLWGSPRNQFDLKIYYSAVKYWVGGGNLYSYAQPDAVMGTLGFTYPPFAATLMTPMTLLSLGGARLFAVCTIVLAVVLLTWAILAQSADLRGPRGILIVGTVAAFGLTLEPLRENVTYGQVNTYLVLLVVVDLAVVSRYAPRWGGVGIGLAAAIKITPGIFVLYLIATGRWRAAGVAVGAAAAATLLSAIIAPAETWEYFLRTLWDTSRVGFPDSLFNQSINGLLARLVSPEVPNKILWIVCAAFILAFGLWRARHLFRLGDDLAGGVIVGTTGLLISPVSWTHHAVWALPTVIVLVIVISQRTKGSHPSRGGWLGSIGLASLAIAAFGWIVEPSRYVDDLIPDWSSAGWTSQLLACLPTLWMVLVVVFLPARSFDRYGEGPSTPRRSAAATAPSAPRTMPAPKP</sequence>
<feature type="transmembrane region" description="Helical" evidence="9">
    <location>
        <begin position="161"/>
        <end position="180"/>
    </location>
</feature>
<evidence type="ECO:0000256" key="4">
    <source>
        <dbReference type="ARBA" id="ARBA00022692"/>
    </source>
</evidence>
<evidence type="ECO:0000256" key="5">
    <source>
        <dbReference type="ARBA" id="ARBA00022989"/>
    </source>
</evidence>
<evidence type="ECO:0000256" key="1">
    <source>
        <dbReference type="ARBA" id="ARBA00004651"/>
    </source>
</evidence>
<keyword evidence="2" id="KW-1003">Cell membrane</keyword>
<organism evidence="10 11">
    <name type="scientific">Nakamurella antarctica</name>
    <dbReference type="NCBI Taxonomy" id="1902245"/>
    <lineage>
        <taxon>Bacteria</taxon>
        <taxon>Bacillati</taxon>
        <taxon>Actinomycetota</taxon>
        <taxon>Actinomycetes</taxon>
        <taxon>Nakamurellales</taxon>
        <taxon>Nakamurellaceae</taxon>
        <taxon>Nakamurella</taxon>
    </lineage>
</organism>
<feature type="transmembrane region" description="Helical" evidence="9">
    <location>
        <begin position="308"/>
        <end position="323"/>
    </location>
</feature>
<evidence type="ECO:0000256" key="7">
    <source>
        <dbReference type="ARBA" id="ARBA00024033"/>
    </source>
</evidence>
<keyword evidence="4 9" id="KW-0812">Transmembrane</keyword>
<feature type="transmembrane region" description="Helical" evidence="9">
    <location>
        <begin position="217"/>
        <end position="237"/>
    </location>
</feature>
<comment type="similarity">
    <text evidence="7">Belongs to the glycosyltransferase 87 family.</text>
</comment>
<feature type="transmembrane region" description="Helical" evidence="9">
    <location>
        <begin position="192"/>
        <end position="211"/>
    </location>
</feature>
<evidence type="ECO:0000256" key="9">
    <source>
        <dbReference type="SAM" id="Phobius"/>
    </source>
</evidence>
<feature type="transmembrane region" description="Helical" evidence="9">
    <location>
        <begin position="137"/>
        <end position="155"/>
    </location>
</feature>
<dbReference type="InterPro" id="IPR018584">
    <property type="entry name" value="GT87"/>
</dbReference>
<reference evidence="10 11" key="2">
    <citation type="submission" date="2018-12" db="EMBL/GenBank/DDBJ databases">
        <title>Nakamurella antarcticus sp. nov., isolated from Antarctica South Shetland Islands soil.</title>
        <authorList>
            <person name="Peng F."/>
        </authorList>
    </citation>
    <scope>NUCLEOTIDE SEQUENCE [LARGE SCALE GENOMIC DNA]</scope>
    <source>
        <strain evidence="10 11">S14-144</strain>
    </source>
</reference>
<feature type="transmembrane region" description="Helical" evidence="9">
    <location>
        <begin position="107"/>
        <end position="130"/>
    </location>
</feature>
<feature type="transmembrane region" description="Helical" evidence="9">
    <location>
        <begin position="357"/>
        <end position="373"/>
    </location>
</feature>
<feature type="transmembrane region" description="Helical" evidence="9">
    <location>
        <begin position="385"/>
        <end position="403"/>
    </location>
</feature>
<keyword evidence="11" id="KW-1185">Reference proteome</keyword>
<name>A0A3G8ZKA8_9ACTN</name>
<gene>
    <name evidence="10" type="ORF">EH165_03025</name>
</gene>
<comment type="subcellular location">
    <subcellularLocation>
        <location evidence="1">Cell membrane</location>
        <topology evidence="1">Multi-pass membrane protein</topology>
    </subcellularLocation>
</comment>
<dbReference type="KEGG" id="nak:EH165_03025"/>
<evidence type="ECO:0000256" key="8">
    <source>
        <dbReference type="SAM" id="MobiDB-lite"/>
    </source>
</evidence>
<feature type="transmembrane region" description="Helical" evidence="9">
    <location>
        <begin position="423"/>
        <end position="441"/>
    </location>
</feature>
<feature type="transmembrane region" description="Helical" evidence="9">
    <location>
        <begin position="50"/>
        <end position="71"/>
    </location>
</feature>